<dbReference type="GO" id="GO:0006950">
    <property type="term" value="P:response to stress"/>
    <property type="evidence" value="ECO:0007669"/>
    <property type="project" value="TreeGrafter"/>
</dbReference>
<dbReference type="SMART" id="SM00347">
    <property type="entry name" value="HTH_MARR"/>
    <property type="match status" value="1"/>
</dbReference>
<dbReference type="AlphaFoldDB" id="A0A917SQS7"/>
<sequence>MRGGPRNGLPRRPPPRYGGAVDGTGAAVAGSASWLDAEEQRAWRALSAVRSPLETALNRQLSADSGLSTADYAVLVALSEADGRRLRARDLVRAVGWEKSRLSHQLRRMEGRGLVSRSGCETDGRAAYVQLTDQGLQAIQQAAPGHVATVRQFVIDALSRDQLRQLAEIGEAIAARLGSERCQAVLMEEIDGGCGEPAASPSALLG</sequence>
<reference evidence="3" key="1">
    <citation type="journal article" date="2014" name="Int. J. Syst. Evol. Microbiol.">
        <title>Complete genome sequence of Corynebacterium casei LMG S-19264T (=DSM 44701T), isolated from a smear-ripened cheese.</title>
        <authorList>
            <consortium name="US DOE Joint Genome Institute (JGI-PGF)"/>
            <person name="Walter F."/>
            <person name="Albersmeier A."/>
            <person name="Kalinowski J."/>
            <person name="Ruckert C."/>
        </authorList>
    </citation>
    <scope>NUCLEOTIDE SEQUENCE</scope>
    <source>
        <strain evidence="3">CGMCC 4.7308</strain>
    </source>
</reference>
<evidence type="ECO:0000259" key="2">
    <source>
        <dbReference type="PROSITE" id="PS50995"/>
    </source>
</evidence>
<dbReference type="Pfam" id="PF12802">
    <property type="entry name" value="MarR_2"/>
    <property type="match status" value="1"/>
</dbReference>
<evidence type="ECO:0000256" key="1">
    <source>
        <dbReference type="SAM" id="MobiDB-lite"/>
    </source>
</evidence>
<comment type="caution">
    <text evidence="3">The sequence shown here is derived from an EMBL/GenBank/DDBJ whole genome shotgun (WGS) entry which is preliminary data.</text>
</comment>
<evidence type="ECO:0000313" key="4">
    <source>
        <dbReference type="Proteomes" id="UP000655208"/>
    </source>
</evidence>
<dbReference type="EMBL" id="BMNA01000002">
    <property type="protein sequence ID" value="GGL93496.1"/>
    <property type="molecule type" value="Genomic_DNA"/>
</dbReference>
<dbReference type="InterPro" id="IPR039422">
    <property type="entry name" value="MarR/SlyA-like"/>
</dbReference>
<dbReference type="Gene3D" id="1.10.10.10">
    <property type="entry name" value="Winged helix-like DNA-binding domain superfamily/Winged helix DNA-binding domain"/>
    <property type="match status" value="1"/>
</dbReference>
<dbReference type="PANTHER" id="PTHR33164">
    <property type="entry name" value="TRANSCRIPTIONAL REGULATOR, MARR FAMILY"/>
    <property type="match status" value="1"/>
</dbReference>
<organism evidence="3 4">
    <name type="scientific">Nakamurella endophytica</name>
    <dbReference type="NCBI Taxonomy" id="1748367"/>
    <lineage>
        <taxon>Bacteria</taxon>
        <taxon>Bacillati</taxon>
        <taxon>Actinomycetota</taxon>
        <taxon>Actinomycetes</taxon>
        <taxon>Nakamurellales</taxon>
        <taxon>Nakamurellaceae</taxon>
        <taxon>Nakamurella</taxon>
    </lineage>
</organism>
<dbReference type="GO" id="GO:0003700">
    <property type="term" value="F:DNA-binding transcription factor activity"/>
    <property type="evidence" value="ECO:0007669"/>
    <property type="project" value="InterPro"/>
</dbReference>
<accession>A0A917SQS7</accession>
<keyword evidence="4" id="KW-1185">Reference proteome</keyword>
<feature type="domain" description="HTH marR-type" evidence="2">
    <location>
        <begin position="39"/>
        <end position="175"/>
    </location>
</feature>
<feature type="region of interest" description="Disordered" evidence="1">
    <location>
        <begin position="1"/>
        <end position="23"/>
    </location>
</feature>
<dbReference type="PROSITE" id="PS50995">
    <property type="entry name" value="HTH_MARR_2"/>
    <property type="match status" value="1"/>
</dbReference>
<gene>
    <name evidence="3" type="ORF">GCM10011594_11680</name>
</gene>
<dbReference type="InterPro" id="IPR036390">
    <property type="entry name" value="WH_DNA-bd_sf"/>
</dbReference>
<reference evidence="3" key="2">
    <citation type="submission" date="2020-09" db="EMBL/GenBank/DDBJ databases">
        <authorList>
            <person name="Sun Q."/>
            <person name="Zhou Y."/>
        </authorList>
    </citation>
    <scope>NUCLEOTIDE SEQUENCE</scope>
    <source>
        <strain evidence="3">CGMCC 4.7308</strain>
    </source>
</reference>
<protein>
    <recommendedName>
        <fullName evidence="2">HTH marR-type domain-containing protein</fullName>
    </recommendedName>
</protein>
<proteinExistence type="predicted"/>
<dbReference type="InterPro" id="IPR036388">
    <property type="entry name" value="WH-like_DNA-bd_sf"/>
</dbReference>
<dbReference type="SUPFAM" id="SSF46785">
    <property type="entry name" value="Winged helix' DNA-binding domain"/>
    <property type="match status" value="1"/>
</dbReference>
<dbReference type="Proteomes" id="UP000655208">
    <property type="component" value="Unassembled WGS sequence"/>
</dbReference>
<dbReference type="PRINTS" id="PR00598">
    <property type="entry name" value="HTHMARR"/>
</dbReference>
<dbReference type="InterPro" id="IPR000835">
    <property type="entry name" value="HTH_MarR-typ"/>
</dbReference>
<dbReference type="PANTHER" id="PTHR33164:SF99">
    <property type="entry name" value="MARR FAMILY REGULATORY PROTEIN"/>
    <property type="match status" value="1"/>
</dbReference>
<evidence type="ECO:0000313" key="3">
    <source>
        <dbReference type="EMBL" id="GGL93496.1"/>
    </source>
</evidence>
<name>A0A917SQS7_9ACTN</name>